<feature type="chain" id="PRO_5041217415" description="Coenzyme Q-binding protein COQ10 START domain-containing protein" evidence="1">
    <location>
        <begin position="17"/>
        <end position="206"/>
    </location>
</feature>
<comment type="caution">
    <text evidence="2">The sequence shown here is derived from an EMBL/GenBank/DDBJ whole genome shotgun (WGS) entry which is preliminary data.</text>
</comment>
<organism evidence="2 3">
    <name type="scientific">Colletotrichum spaethianum</name>
    <dbReference type="NCBI Taxonomy" id="700344"/>
    <lineage>
        <taxon>Eukaryota</taxon>
        <taxon>Fungi</taxon>
        <taxon>Dikarya</taxon>
        <taxon>Ascomycota</taxon>
        <taxon>Pezizomycotina</taxon>
        <taxon>Sordariomycetes</taxon>
        <taxon>Hypocreomycetidae</taxon>
        <taxon>Glomerellales</taxon>
        <taxon>Glomerellaceae</taxon>
        <taxon>Colletotrichum</taxon>
        <taxon>Colletotrichum spaethianum species complex</taxon>
    </lineage>
</organism>
<dbReference type="SUPFAM" id="SSF55961">
    <property type="entry name" value="Bet v1-like"/>
    <property type="match status" value="1"/>
</dbReference>
<evidence type="ECO:0000313" key="3">
    <source>
        <dbReference type="Proteomes" id="UP001055115"/>
    </source>
</evidence>
<evidence type="ECO:0008006" key="4">
    <source>
        <dbReference type="Google" id="ProtNLM"/>
    </source>
</evidence>
<evidence type="ECO:0000313" key="2">
    <source>
        <dbReference type="EMBL" id="GKT49576.1"/>
    </source>
</evidence>
<name>A0AA37UK72_9PEZI</name>
<gene>
    <name evidence="2" type="ORF">ColSpa_09757</name>
</gene>
<dbReference type="EMBL" id="BQXU01000030">
    <property type="protein sequence ID" value="GKT49576.1"/>
    <property type="molecule type" value="Genomic_DNA"/>
</dbReference>
<sequence length="206" mass="22414">MRIVSSTWLFAATAQASLSSIAPLRCSDGLLATPSYNLTRALFTVCAEVIIDAPIQAIYDTVIDFGRYSEWNTFVVEAVPPPNVQGPEDVYLEMPVKFTSAGIIPLFNASSNEVVSVLAPDVEDDDGLGRVRAVSAWRYDDGLNGYGLLAEHPNLLTDLGNGSVRMVSYETFYLPGAALLLLSKGTLRERFDTQATDLKRYLEGGL</sequence>
<proteinExistence type="predicted"/>
<dbReference type="InterPro" id="IPR023393">
    <property type="entry name" value="START-like_dom_sf"/>
</dbReference>
<feature type="signal peptide" evidence="1">
    <location>
        <begin position="1"/>
        <end position="16"/>
    </location>
</feature>
<dbReference type="RefSeq" id="XP_049131926.1">
    <property type="nucleotide sequence ID" value="XM_049275969.1"/>
</dbReference>
<evidence type="ECO:0000256" key="1">
    <source>
        <dbReference type="SAM" id="SignalP"/>
    </source>
</evidence>
<protein>
    <recommendedName>
        <fullName evidence="4">Coenzyme Q-binding protein COQ10 START domain-containing protein</fullName>
    </recommendedName>
</protein>
<dbReference type="GeneID" id="73330559"/>
<dbReference type="Gene3D" id="3.30.530.20">
    <property type="match status" value="1"/>
</dbReference>
<keyword evidence="1" id="KW-0732">Signal</keyword>
<keyword evidence="3" id="KW-1185">Reference proteome</keyword>
<dbReference type="Proteomes" id="UP001055115">
    <property type="component" value="Unassembled WGS sequence"/>
</dbReference>
<accession>A0AA37UK72</accession>
<dbReference type="AlphaFoldDB" id="A0AA37UK72"/>
<reference evidence="2 3" key="1">
    <citation type="submission" date="2022-03" db="EMBL/GenBank/DDBJ databases">
        <title>Genome data of Colletotrichum spp.</title>
        <authorList>
            <person name="Utami Y.D."/>
            <person name="Hiruma K."/>
        </authorList>
    </citation>
    <scope>NUCLEOTIDE SEQUENCE [LARGE SCALE GENOMIC DNA]</scope>
    <source>
        <strain evidence="2 3">MAFF 239500</strain>
    </source>
</reference>